<dbReference type="InterPro" id="IPR032710">
    <property type="entry name" value="NTF2-like_dom_sf"/>
</dbReference>
<dbReference type="Gene3D" id="3.10.450.50">
    <property type="match status" value="1"/>
</dbReference>
<dbReference type="EMBL" id="FRXN01000003">
    <property type="protein sequence ID" value="SHO62817.1"/>
    <property type="molecule type" value="Genomic_DNA"/>
</dbReference>
<organism evidence="1 2">
    <name type="scientific">Algoriphagus zhangzhouensis</name>
    <dbReference type="NCBI Taxonomy" id="1073327"/>
    <lineage>
        <taxon>Bacteria</taxon>
        <taxon>Pseudomonadati</taxon>
        <taxon>Bacteroidota</taxon>
        <taxon>Cytophagia</taxon>
        <taxon>Cytophagales</taxon>
        <taxon>Cyclobacteriaceae</taxon>
        <taxon>Algoriphagus</taxon>
    </lineage>
</organism>
<name>A0A1M7ZD60_9BACT</name>
<sequence>MKWIFVLLTFMLFACNQQNDELSADAIERIKEDIIKSSERHAQGIENLDYETVMEFYCEVEDFVIFGDGYYWGDYLTCSGIWKDFLNPENWRKMVRWDLSNHKVSVISNDAASYLVEFDNVRVSMTGDTTIVKGCFTYGMKKIGEDWKAVTVHVTHNYKPGYGFENSQPGYYVKEQGKDWWHSYSPELREE</sequence>
<evidence type="ECO:0000313" key="1">
    <source>
        <dbReference type="EMBL" id="SHO62817.1"/>
    </source>
</evidence>
<evidence type="ECO:0008006" key="3">
    <source>
        <dbReference type="Google" id="ProtNLM"/>
    </source>
</evidence>
<accession>A0A1M7ZD60</accession>
<gene>
    <name evidence="1" type="ORF">SAMN04488108_2334</name>
</gene>
<keyword evidence="2" id="KW-1185">Reference proteome</keyword>
<dbReference type="AlphaFoldDB" id="A0A1M7ZD60"/>
<dbReference type="RefSeq" id="WP_073571984.1">
    <property type="nucleotide sequence ID" value="NZ_FRXN01000003.1"/>
</dbReference>
<proteinExistence type="predicted"/>
<evidence type="ECO:0000313" key="2">
    <source>
        <dbReference type="Proteomes" id="UP000184609"/>
    </source>
</evidence>
<dbReference type="OrthoDB" id="120856at2"/>
<dbReference type="SUPFAM" id="SSF54427">
    <property type="entry name" value="NTF2-like"/>
    <property type="match status" value="1"/>
</dbReference>
<protein>
    <recommendedName>
        <fullName evidence="3">SnoaL-like domain-containing protein</fullName>
    </recommendedName>
</protein>
<dbReference type="PROSITE" id="PS51257">
    <property type="entry name" value="PROKAR_LIPOPROTEIN"/>
    <property type="match status" value="1"/>
</dbReference>
<reference evidence="2" key="1">
    <citation type="submission" date="2016-12" db="EMBL/GenBank/DDBJ databases">
        <authorList>
            <person name="Varghese N."/>
            <person name="Submissions S."/>
        </authorList>
    </citation>
    <scope>NUCLEOTIDE SEQUENCE [LARGE SCALE GENOMIC DNA]</scope>
    <source>
        <strain evidence="2">DSM 25035</strain>
    </source>
</reference>
<dbReference type="Proteomes" id="UP000184609">
    <property type="component" value="Unassembled WGS sequence"/>
</dbReference>